<name>I7M3I0_TETTS</name>
<gene>
    <name evidence="1" type="ORF">TTHERM_00535230</name>
</gene>
<dbReference type="KEGG" id="tet:TTHERM_00535230"/>
<dbReference type="Proteomes" id="UP000009168">
    <property type="component" value="Unassembled WGS sequence"/>
</dbReference>
<evidence type="ECO:0000313" key="1">
    <source>
        <dbReference type="EMBL" id="EAS03187.2"/>
    </source>
</evidence>
<organism evidence="1 2">
    <name type="scientific">Tetrahymena thermophila (strain SB210)</name>
    <dbReference type="NCBI Taxonomy" id="312017"/>
    <lineage>
        <taxon>Eukaryota</taxon>
        <taxon>Sar</taxon>
        <taxon>Alveolata</taxon>
        <taxon>Ciliophora</taxon>
        <taxon>Intramacronucleata</taxon>
        <taxon>Oligohymenophorea</taxon>
        <taxon>Hymenostomatida</taxon>
        <taxon>Tetrahymenina</taxon>
        <taxon>Tetrahymenidae</taxon>
        <taxon>Tetrahymena</taxon>
    </lineage>
</organism>
<reference evidence="2" key="1">
    <citation type="journal article" date="2006" name="PLoS Biol.">
        <title>Macronuclear genome sequence of the ciliate Tetrahymena thermophila, a model eukaryote.</title>
        <authorList>
            <person name="Eisen J.A."/>
            <person name="Coyne R.S."/>
            <person name="Wu M."/>
            <person name="Wu D."/>
            <person name="Thiagarajan M."/>
            <person name="Wortman J.R."/>
            <person name="Badger J.H."/>
            <person name="Ren Q."/>
            <person name="Amedeo P."/>
            <person name="Jones K.M."/>
            <person name="Tallon L.J."/>
            <person name="Delcher A.L."/>
            <person name="Salzberg S.L."/>
            <person name="Silva J.C."/>
            <person name="Haas B.J."/>
            <person name="Majoros W.H."/>
            <person name="Farzad M."/>
            <person name="Carlton J.M."/>
            <person name="Smith R.K. Jr."/>
            <person name="Garg J."/>
            <person name="Pearlman R.E."/>
            <person name="Karrer K.M."/>
            <person name="Sun L."/>
            <person name="Manning G."/>
            <person name="Elde N.C."/>
            <person name="Turkewitz A.P."/>
            <person name="Asai D.J."/>
            <person name="Wilkes D.E."/>
            <person name="Wang Y."/>
            <person name="Cai H."/>
            <person name="Collins K."/>
            <person name="Stewart B.A."/>
            <person name="Lee S.R."/>
            <person name="Wilamowska K."/>
            <person name="Weinberg Z."/>
            <person name="Ruzzo W.L."/>
            <person name="Wloga D."/>
            <person name="Gaertig J."/>
            <person name="Frankel J."/>
            <person name="Tsao C.-C."/>
            <person name="Gorovsky M.A."/>
            <person name="Keeling P.J."/>
            <person name="Waller R.F."/>
            <person name="Patron N.J."/>
            <person name="Cherry J.M."/>
            <person name="Stover N.A."/>
            <person name="Krieger C.J."/>
            <person name="del Toro C."/>
            <person name="Ryder H.F."/>
            <person name="Williamson S.C."/>
            <person name="Barbeau R.A."/>
            <person name="Hamilton E.P."/>
            <person name="Orias E."/>
        </authorList>
    </citation>
    <scope>NUCLEOTIDE SEQUENCE [LARGE SCALE GENOMIC DNA]</scope>
    <source>
        <strain evidence="2">SB210</strain>
    </source>
</reference>
<dbReference type="EMBL" id="GG662495">
    <property type="protein sequence ID" value="EAS03187.2"/>
    <property type="molecule type" value="Genomic_DNA"/>
</dbReference>
<proteinExistence type="predicted"/>
<evidence type="ECO:0000313" key="2">
    <source>
        <dbReference type="Proteomes" id="UP000009168"/>
    </source>
</evidence>
<sequence length="176" mass="20549">MRTVSKVKEKKQGIQQQKSIISQTYKSLSPLIQQIVLEKGFIGPQYQKQQMLKPLKKGYKKLFFQNNLNADFLYIGCIFTTDQQREQEILVVQINELIVNVQTKIPQMQHAALLRLASVSISIQIDLDKPIQEQKKSLMQSIITKSNENDLICFLLRKQIYYITIRALRSLIIFNY</sequence>
<dbReference type="RefSeq" id="XP_001023432.2">
    <property type="nucleotide sequence ID" value="XM_001023432.2"/>
</dbReference>
<accession>I7M3I0</accession>
<dbReference type="AlphaFoldDB" id="I7M3I0"/>
<protein>
    <submittedName>
        <fullName evidence="1">Uncharacterized protein</fullName>
    </submittedName>
</protein>
<dbReference type="InParanoid" id="I7M3I0"/>
<dbReference type="GeneID" id="7843863"/>
<keyword evidence="2" id="KW-1185">Reference proteome</keyword>